<evidence type="ECO:0000313" key="4">
    <source>
        <dbReference type="Proteomes" id="UP000700334"/>
    </source>
</evidence>
<reference evidence="3" key="1">
    <citation type="journal article" date="2021" name="Evol. Appl.">
        <title>The genome of the Pyrenean desman and the effects of bottlenecks and inbreeding on the genomic landscape of an endangered species.</title>
        <authorList>
            <person name="Escoda L."/>
            <person name="Castresana J."/>
        </authorList>
    </citation>
    <scope>NUCLEOTIDE SEQUENCE</scope>
    <source>
        <strain evidence="3">IBE-C5619</strain>
    </source>
</reference>
<feature type="compositionally biased region" description="Low complexity" evidence="1">
    <location>
        <begin position="286"/>
        <end position="296"/>
    </location>
</feature>
<dbReference type="InterPro" id="IPR015898">
    <property type="entry name" value="G-protein_gamma-like_dom"/>
</dbReference>
<dbReference type="Pfam" id="PF00631">
    <property type="entry name" value="G-gamma"/>
    <property type="match status" value="1"/>
</dbReference>
<dbReference type="PANTHER" id="PTHR15936">
    <property type="entry name" value="GUANINE NUCLEOTIDE-BINDING PROTEIN G I /G S /G O GAMMA-13 SUBUNIT"/>
    <property type="match status" value="1"/>
</dbReference>
<dbReference type="OrthoDB" id="9922095at2759"/>
<comment type="caution">
    <text evidence="3">The sequence shown here is derived from an EMBL/GenBank/DDBJ whole genome shotgun (WGS) entry which is preliminary data.</text>
</comment>
<feature type="region of interest" description="Disordered" evidence="1">
    <location>
        <begin position="149"/>
        <end position="170"/>
    </location>
</feature>
<evidence type="ECO:0000256" key="1">
    <source>
        <dbReference type="SAM" id="MobiDB-lite"/>
    </source>
</evidence>
<feature type="domain" description="G protein gamma" evidence="2">
    <location>
        <begin position="427"/>
        <end position="485"/>
    </location>
</feature>
<dbReference type="PROSITE" id="PS50058">
    <property type="entry name" value="G_PROTEIN_GAMMA"/>
    <property type="match status" value="1"/>
</dbReference>
<dbReference type="SMART" id="SM00224">
    <property type="entry name" value="GGL"/>
    <property type="match status" value="1"/>
</dbReference>
<dbReference type="Proteomes" id="UP000700334">
    <property type="component" value="Unassembled WGS sequence"/>
</dbReference>
<dbReference type="InterPro" id="IPR039227">
    <property type="entry name" value="GNG13"/>
</dbReference>
<dbReference type="AlphaFoldDB" id="A0A8J6A6Z8"/>
<feature type="region of interest" description="Disordered" evidence="1">
    <location>
        <begin position="206"/>
        <end position="425"/>
    </location>
</feature>
<dbReference type="GO" id="GO:0050909">
    <property type="term" value="P:sensory perception of taste"/>
    <property type="evidence" value="ECO:0007669"/>
    <property type="project" value="InterPro"/>
</dbReference>
<feature type="region of interest" description="Disordered" evidence="1">
    <location>
        <begin position="1"/>
        <end position="57"/>
    </location>
</feature>
<feature type="compositionally biased region" description="Low complexity" evidence="1">
    <location>
        <begin position="1"/>
        <end position="17"/>
    </location>
</feature>
<dbReference type="EMBL" id="JAGFMF010012160">
    <property type="protein sequence ID" value="KAG8506374.1"/>
    <property type="molecule type" value="Genomic_DNA"/>
</dbReference>
<dbReference type="CDD" id="cd00068">
    <property type="entry name" value="GGL"/>
    <property type="match status" value="1"/>
</dbReference>
<gene>
    <name evidence="3" type="ORF">J0S82_010291</name>
</gene>
<organism evidence="3 4">
    <name type="scientific">Galemys pyrenaicus</name>
    <name type="common">Iberian desman</name>
    <name type="synonym">Pyrenean desman</name>
    <dbReference type="NCBI Taxonomy" id="202257"/>
    <lineage>
        <taxon>Eukaryota</taxon>
        <taxon>Metazoa</taxon>
        <taxon>Chordata</taxon>
        <taxon>Craniata</taxon>
        <taxon>Vertebrata</taxon>
        <taxon>Euteleostomi</taxon>
        <taxon>Mammalia</taxon>
        <taxon>Eutheria</taxon>
        <taxon>Laurasiatheria</taxon>
        <taxon>Eulipotyphla</taxon>
        <taxon>Talpidae</taxon>
        <taxon>Galemys</taxon>
    </lineage>
</organism>
<dbReference type="SMART" id="SM01224">
    <property type="entry name" value="G_gamma"/>
    <property type="match status" value="1"/>
</dbReference>
<proteinExistence type="predicted"/>
<evidence type="ECO:0000259" key="2">
    <source>
        <dbReference type="PROSITE" id="PS50058"/>
    </source>
</evidence>
<dbReference type="SUPFAM" id="SSF48670">
    <property type="entry name" value="Transducin (heterotrimeric G protein), gamma chain"/>
    <property type="match status" value="1"/>
</dbReference>
<keyword evidence="4" id="KW-1185">Reference proteome</keyword>
<accession>A0A8J6A6Z8</accession>
<dbReference type="GO" id="GO:0005834">
    <property type="term" value="C:heterotrimeric G-protein complex"/>
    <property type="evidence" value="ECO:0007669"/>
    <property type="project" value="InterPro"/>
</dbReference>
<dbReference type="Gene3D" id="4.10.260.10">
    <property type="entry name" value="Transducin (heterotrimeric G protein), gamma chain"/>
    <property type="match status" value="1"/>
</dbReference>
<dbReference type="PANTHER" id="PTHR15936:SF2">
    <property type="entry name" value="GUANINE NUCLEOTIDE-BINDING PROTEIN G(I)_G(S)_G(O) SUBUNIT GAMMA-13"/>
    <property type="match status" value="1"/>
</dbReference>
<feature type="compositionally biased region" description="Polar residues" evidence="1">
    <location>
        <begin position="348"/>
        <end position="360"/>
    </location>
</feature>
<sequence>MLRLGRPGPEKGSSGPPEGHPLRRDDEQPLTPGEGHCSVRQPAGGLPLRSSPGTVPKDKLDGMGDVVQGVGCTMDMRARLGGCPGALCSEQNGHCAPRPWWCGCPAWTGGHPVGVQRARGHAWGQRWATGRQCCVEELGLSAQHVQGPRSGCGRGQCQQASSERPPGRSVPCWTEGPWILHLTSPERPEDKGLWPTWVVPRLHLRSPESRGRAGPTSHGHTPHPGTSVWSPVGVQGPAPPARLRDLLEPSASLTRVASPSPSPSPPPKVSRRHRTGPAQDGGPGVGAARVAPGWPGTPKPDSLPCVPGRGHCPARPERTAARRAPPLQPRGRVRARTQRGAEAGDGTQVGSGLSPASASTAACGPRLGGRRGLLERPVTLQARPLSGGTAEGPARWSTQPPPPHARSPKLAAAEKEDPTEEWDVPRMQKEVESLQYQLAFKREMSSKSIPELLKWIEDGIPKDPFLNPDLMKNNPWVEKGKCAIL</sequence>
<protein>
    <submittedName>
        <fullName evidence="3">Guanine nucleotide-binding protein G(I)/G(S)/G(O) subunit gamma-13</fullName>
    </submittedName>
</protein>
<name>A0A8J6A6Z8_GALPY</name>
<dbReference type="InterPro" id="IPR036284">
    <property type="entry name" value="GGL_sf"/>
</dbReference>
<dbReference type="GO" id="GO:0031681">
    <property type="term" value="F:G-protein beta-subunit binding"/>
    <property type="evidence" value="ECO:0007669"/>
    <property type="project" value="InterPro"/>
</dbReference>
<dbReference type="GO" id="GO:0007200">
    <property type="term" value="P:phospholipase C-activating G protein-coupled receptor signaling pathway"/>
    <property type="evidence" value="ECO:0007669"/>
    <property type="project" value="InterPro"/>
</dbReference>
<evidence type="ECO:0000313" key="3">
    <source>
        <dbReference type="EMBL" id="KAG8506374.1"/>
    </source>
</evidence>